<evidence type="ECO:0000256" key="4">
    <source>
        <dbReference type="ARBA" id="ARBA00022692"/>
    </source>
</evidence>
<evidence type="ECO:0000313" key="9">
    <source>
        <dbReference type="EMBL" id="AZL58128.1"/>
    </source>
</evidence>
<evidence type="ECO:0000256" key="1">
    <source>
        <dbReference type="ARBA" id="ARBA00004651"/>
    </source>
</evidence>
<dbReference type="InterPro" id="IPR007353">
    <property type="entry name" value="DUF421"/>
</dbReference>
<feature type="transmembrane region" description="Helical" evidence="7">
    <location>
        <begin position="96"/>
        <end position="113"/>
    </location>
</feature>
<dbReference type="InterPro" id="IPR023090">
    <property type="entry name" value="UPF0702_alpha/beta_dom_sf"/>
</dbReference>
<dbReference type="AlphaFoldDB" id="A0A3S8U3J0"/>
<dbReference type="OrthoDB" id="65069at2"/>
<evidence type="ECO:0000256" key="2">
    <source>
        <dbReference type="ARBA" id="ARBA00006448"/>
    </source>
</evidence>
<dbReference type="EMBL" id="CP034328">
    <property type="protein sequence ID" value="AZL58128.1"/>
    <property type="molecule type" value="Genomic_DNA"/>
</dbReference>
<feature type="domain" description="YetF C-terminal" evidence="8">
    <location>
        <begin position="120"/>
        <end position="188"/>
    </location>
</feature>
<evidence type="ECO:0000256" key="3">
    <source>
        <dbReference type="ARBA" id="ARBA00022475"/>
    </source>
</evidence>
<accession>A0A3S8U3J0</accession>
<dbReference type="PANTHER" id="PTHR34582:SF6">
    <property type="entry name" value="UPF0702 TRANSMEMBRANE PROTEIN YCAP"/>
    <property type="match status" value="1"/>
</dbReference>
<feature type="transmembrane region" description="Helical" evidence="7">
    <location>
        <begin position="38"/>
        <end position="59"/>
    </location>
</feature>
<gene>
    <name evidence="9" type="ORF">EI545_04300</name>
</gene>
<evidence type="ECO:0000256" key="5">
    <source>
        <dbReference type="ARBA" id="ARBA00022989"/>
    </source>
</evidence>
<comment type="subcellular location">
    <subcellularLocation>
        <location evidence="1">Cell membrane</location>
        <topology evidence="1">Multi-pass membrane protein</topology>
    </subcellularLocation>
</comment>
<dbReference type="Gene3D" id="3.30.240.20">
    <property type="entry name" value="bsu07140 like domains"/>
    <property type="match status" value="1"/>
</dbReference>
<keyword evidence="6 7" id="KW-0472">Membrane</keyword>
<evidence type="ECO:0000256" key="6">
    <source>
        <dbReference type="ARBA" id="ARBA00023136"/>
    </source>
</evidence>
<dbReference type="Pfam" id="PF04239">
    <property type="entry name" value="DUF421"/>
    <property type="match status" value="1"/>
</dbReference>
<keyword evidence="10" id="KW-1185">Reference proteome</keyword>
<comment type="similarity">
    <text evidence="2">Belongs to the UPF0702 family.</text>
</comment>
<evidence type="ECO:0000256" key="7">
    <source>
        <dbReference type="SAM" id="Phobius"/>
    </source>
</evidence>
<protein>
    <submittedName>
        <fullName evidence="9">DUF421 domain-containing protein</fullName>
    </submittedName>
</protein>
<keyword evidence="4 7" id="KW-0812">Transmembrane</keyword>
<sequence length="251" mass="27421">MVGNPDEPHCVSHLHPETAMDQIIPFDPERMIWGSAPALIYLEIAVRVGVIWIWTIVLLRWVGGRSISQMSVVEFLLVIALGSAVGDPMFQADVPLLYGMLTILLVVLADKAVDHAFRYWTTAKRLVDGRPTEILREGHLSHAGLDKKGIGPTEVMEMLRRAGVRNLGQVEYAYMEPSGTVSTFLYDQPRPGLTIVPPLELRRLPAPDALSGACCTSCGLVRATADGTCAECGATEVTRAERLESREISSA</sequence>
<organism evidence="9 10">
    <name type="scientific">Tabrizicola piscis</name>
    <dbReference type="NCBI Taxonomy" id="2494374"/>
    <lineage>
        <taxon>Bacteria</taxon>
        <taxon>Pseudomonadati</taxon>
        <taxon>Pseudomonadota</taxon>
        <taxon>Alphaproteobacteria</taxon>
        <taxon>Rhodobacterales</taxon>
        <taxon>Paracoccaceae</taxon>
        <taxon>Tabrizicola</taxon>
    </lineage>
</organism>
<reference evidence="9 10" key="1">
    <citation type="submission" date="2018-12" db="EMBL/GenBank/DDBJ databases">
        <title>Complete genome sequencing of Tabrizicola sp. K13M18.</title>
        <authorList>
            <person name="Bae J.-W."/>
        </authorList>
    </citation>
    <scope>NUCLEOTIDE SEQUENCE [LARGE SCALE GENOMIC DNA]</scope>
    <source>
        <strain evidence="9 10">K13M18</strain>
    </source>
</reference>
<keyword evidence="5 7" id="KW-1133">Transmembrane helix</keyword>
<feature type="transmembrane region" description="Helical" evidence="7">
    <location>
        <begin position="71"/>
        <end position="90"/>
    </location>
</feature>
<dbReference type="PANTHER" id="PTHR34582">
    <property type="entry name" value="UPF0702 TRANSMEMBRANE PROTEIN YCAP"/>
    <property type="match status" value="1"/>
</dbReference>
<dbReference type="Proteomes" id="UP000282002">
    <property type="component" value="Chromosome"/>
</dbReference>
<evidence type="ECO:0000313" key="10">
    <source>
        <dbReference type="Proteomes" id="UP000282002"/>
    </source>
</evidence>
<dbReference type="GO" id="GO:0005886">
    <property type="term" value="C:plasma membrane"/>
    <property type="evidence" value="ECO:0007669"/>
    <property type="project" value="UniProtKB-SubCell"/>
</dbReference>
<evidence type="ECO:0000259" key="8">
    <source>
        <dbReference type="Pfam" id="PF04239"/>
    </source>
</evidence>
<keyword evidence="3" id="KW-1003">Cell membrane</keyword>
<name>A0A3S8U3J0_9RHOB</name>
<dbReference type="KEGG" id="taw:EI545_04300"/>
<proteinExistence type="inferred from homology"/>